<evidence type="ECO:0000256" key="2">
    <source>
        <dbReference type="ARBA" id="ARBA00009544"/>
    </source>
</evidence>
<keyword evidence="4 6" id="KW-0928">Hypersensitive response elicitation</keyword>
<evidence type="ECO:0000256" key="7">
    <source>
        <dbReference type="SAM" id="MobiDB-lite"/>
    </source>
</evidence>
<evidence type="ECO:0000313" key="8">
    <source>
        <dbReference type="EMBL" id="CAH0479468.1"/>
    </source>
</evidence>
<dbReference type="EMBL" id="CAKKTJ010000307">
    <property type="protein sequence ID" value="CAH0479468.1"/>
    <property type="molecule type" value="Genomic_DNA"/>
</dbReference>
<dbReference type="InterPro" id="IPR036470">
    <property type="entry name" value="Elicitin_sf"/>
</dbReference>
<evidence type="ECO:0000256" key="4">
    <source>
        <dbReference type="ARBA" id="ARBA00022978"/>
    </source>
</evidence>
<protein>
    <recommendedName>
        <fullName evidence="6">Elicitin</fullName>
    </recommendedName>
</protein>
<keyword evidence="5 6" id="KW-1015">Disulfide bond</keyword>
<dbReference type="Gene3D" id="1.10.239.10">
    <property type="entry name" value="Elicitin domain"/>
    <property type="match status" value="1"/>
</dbReference>
<feature type="compositionally biased region" description="Low complexity" evidence="7">
    <location>
        <begin position="138"/>
        <end position="149"/>
    </location>
</feature>
<evidence type="ECO:0000313" key="9">
    <source>
        <dbReference type="Proteomes" id="UP001160483"/>
    </source>
</evidence>
<evidence type="ECO:0000256" key="1">
    <source>
        <dbReference type="ARBA" id="ARBA00004613"/>
    </source>
</evidence>
<gene>
    <name evidence="8" type="ORF">PBS003_LOCUS6106</name>
</gene>
<name>A0AAU9L1I5_9STRA</name>
<comment type="similarity">
    <text evidence="2 6">Belongs to the elicitin family.</text>
</comment>
<dbReference type="GO" id="GO:0052040">
    <property type="term" value="P:symbiont-mediated perturbation of host programmed cell death"/>
    <property type="evidence" value="ECO:0007669"/>
    <property type="project" value="UniProtKB-UniRule"/>
</dbReference>
<sequence>MSSILYMRVSTNIPLPNFPARFLTTMPLLTTLVLVLTFFGCASVAKECAKTDMLTMADSPYVRECLSDVGFGTMLYIKRLSEEQLAVVCSSPSCEAHIKLVEGMSLGDCIIPETTIYLYTDVIGPYRKRCAGIRPKDSSSSTSNDSSVSEKNVREESSSTSERSILFRRKSKSITSSKILRNINQAEASMCES</sequence>
<comment type="subcellular location">
    <subcellularLocation>
        <location evidence="1 6">Secreted</location>
    </subcellularLocation>
</comment>
<dbReference type="SMART" id="SM01187">
    <property type="entry name" value="Elicitin"/>
    <property type="match status" value="1"/>
</dbReference>
<evidence type="ECO:0000256" key="6">
    <source>
        <dbReference type="RuleBase" id="RU368111"/>
    </source>
</evidence>
<evidence type="ECO:0000256" key="3">
    <source>
        <dbReference type="ARBA" id="ARBA00022525"/>
    </source>
</evidence>
<evidence type="ECO:0000256" key="5">
    <source>
        <dbReference type="ARBA" id="ARBA00023157"/>
    </source>
</evidence>
<dbReference type="GO" id="GO:0005576">
    <property type="term" value="C:extracellular region"/>
    <property type="evidence" value="ECO:0007669"/>
    <property type="project" value="UniProtKB-SubCell"/>
</dbReference>
<organism evidence="8 9">
    <name type="scientific">Peronospora belbahrii</name>
    <dbReference type="NCBI Taxonomy" id="622444"/>
    <lineage>
        <taxon>Eukaryota</taxon>
        <taxon>Sar</taxon>
        <taxon>Stramenopiles</taxon>
        <taxon>Oomycota</taxon>
        <taxon>Peronosporomycetes</taxon>
        <taxon>Peronosporales</taxon>
        <taxon>Peronosporaceae</taxon>
        <taxon>Peronospora</taxon>
    </lineage>
</organism>
<keyword evidence="3 6" id="KW-0964">Secreted</keyword>
<dbReference type="Pfam" id="PF00964">
    <property type="entry name" value="Elicitin"/>
    <property type="match status" value="1"/>
</dbReference>
<reference evidence="8" key="1">
    <citation type="submission" date="2021-11" db="EMBL/GenBank/DDBJ databases">
        <authorList>
            <person name="Islam A."/>
            <person name="Islam S."/>
            <person name="Flora M.S."/>
            <person name="Rahman M."/>
            <person name="Ziaur R.M."/>
            <person name="Epstein J.H."/>
            <person name="Hassan M."/>
            <person name="Klassen M."/>
            <person name="Woodard K."/>
            <person name="Webb A."/>
            <person name="Webby R.J."/>
            <person name="El Zowalaty M.E."/>
        </authorList>
    </citation>
    <scope>NUCLEOTIDE SEQUENCE</scope>
    <source>
        <strain evidence="8">Pbs3</strain>
    </source>
</reference>
<comment type="function">
    <text evidence="6">Induces local and distal defense responses (incompatible hypersensitive reaction) in plants from the solanaceae and cruciferae families. Elicits leaf necrosis and causes the accumulation of pathogenesis-related proteins. Might interact with the lipidic molecules of the plasma membrane.</text>
</comment>
<comment type="caution">
    <text evidence="8">The sequence shown here is derived from an EMBL/GenBank/DDBJ whole genome shotgun (WGS) entry which is preliminary data.</text>
</comment>
<dbReference type="SUPFAM" id="SSF48647">
    <property type="entry name" value="Fungal elicitin"/>
    <property type="match status" value="1"/>
</dbReference>
<proteinExistence type="inferred from homology"/>
<accession>A0AAU9L1I5</accession>
<dbReference type="AlphaFoldDB" id="A0AAU9L1I5"/>
<dbReference type="Proteomes" id="UP001160483">
    <property type="component" value="Unassembled WGS sequence"/>
</dbReference>
<dbReference type="InterPro" id="IPR002200">
    <property type="entry name" value="Elicitin"/>
</dbReference>
<feature type="region of interest" description="Disordered" evidence="7">
    <location>
        <begin position="133"/>
        <end position="164"/>
    </location>
</feature>